<organism evidence="2 3">
    <name type="scientific">Romanomermis culicivorax</name>
    <name type="common">Nematode worm</name>
    <dbReference type="NCBI Taxonomy" id="13658"/>
    <lineage>
        <taxon>Eukaryota</taxon>
        <taxon>Metazoa</taxon>
        <taxon>Ecdysozoa</taxon>
        <taxon>Nematoda</taxon>
        <taxon>Enoplea</taxon>
        <taxon>Dorylaimia</taxon>
        <taxon>Mermithida</taxon>
        <taxon>Mermithoidea</taxon>
        <taxon>Mermithidae</taxon>
        <taxon>Romanomermis</taxon>
    </lineage>
</organism>
<evidence type="ECO:0000313" key="3">
    <source>
        <dbReference type="WBParaSite" id="nRc.2.0.1.t27606-RA"/>
    </source>
</evidence>
<evidence type="ECO:0000313" key="2">
    <source>
        <dbReference type="Proteomes" id="UP000887565"/>
    </source>
</evidence>
<dbReference type="WBParaSite" id="nRc.2.0.1.t27606-RA">
    <property type="protein sequence ID" value="nRc.2.0.1.t27606-RA"/>
    <property type="gene ID" value="nRc.2.0.1.g27606"/>
</dbReference>
<reference evidence="3" key="1">
    <citation type="submission" date="2022-11" db="UniProtKB">
        <authorList>
            <consortium name="WormBaseParasite"/>
        </authorList>
    </citation>
    <scope>IDENTIFICATION</scope>
</reference>
<dbReference type="AlphaFoldDB" id="A0A915JNT5"/>
<dbReference type="Proteomes" id="UP000887565">
    <property type="component" value="Unplaced"/>
</dbReference>
<sequence length="148" mass="15413">MLLPQLTNIVQSSAVTTVSLPPHNPPLSTFSTPALDGTAQPQTPLISTTTAIVNSHAPPPLSQNPLIPTVICPNAPAVSQIPPPSAAAQPNNDQTVARTDSSESFINIEPPHAPAATCASTNNHHSSLAIANANEVHNFRIEARDTLD</sequence>
<evidence type="ECO:0000256" key="1">
    <source>
        <dbReference type="SAM" id="MobiDB-lite"/>
    </source>
</evidence>
<proteinExistence type="predicted"/>
<keyword evidence="2" id="KW-1185">Reference proteome</keyword>
<protein>
    <submittedName>
        <fullName evidence="3">Uncharacterized protein</fullName>
    </submittedName>
</protein>
<feature type="region of interest" description="Disordered" evidence="1">
    <location>
        <begin position="78"/>
        <end position="119"/>
    </location>
</feature>
<name>A0A915JNT5_ROMCU</name>
<accession>A0A915JNT5</accession>
<feature type="compositionally biased region" description="Low complexity" evidence="1">
    <location>
        <begin position="78"/>
        <end position="90"/>
    </location>
</feature>
<feature type="compositionally biased region" description="Polar residues" evidence="1">
    <location>
        <begin position="91"/>
        <end position="105"/>
    </location>
</feature>